<name>A0A9W9B9F2_9HYPO</name>
<proteinExistence type="predicted"/>
<dbReference type="InterPro" id="IPR054289">
    <property type="entry name" value="DUF7025"/>
</dbReference>
<dbReference type="Pfam" id="PF22942">
    <property type="entry name" value="DUF7025"/>
    <property type="match status" value="1"/>
</dbReference>
<dbReference type="Proteomes" id="UP001140511">
    <property type="component" value="Unassembled WGS sequence"/>
</dbReference>
<dbReference type="Gene3D" id="3.40.50.300">
    <property type="entry name" value="P-loop containing nucleotide triphosphate hydrolases"/>
    <property type="match status" value="1"/>
</dbReference>
<dbReference type="PANTHER" id="PTHR46411:SF3">
    <property type="entry name" value="AAA+ ATPASE DOMAIN-CONTAINING PROTEIN"/>
    <property type="match status" value="1"/>
</dbReference>
<accession>A0A9W9B9F2</accession>
<dbReference type="SUPFAM" id="SSF52540">
    <property type="entry name" value="P-loop containing nucleoside triphosphate hydrolases"/>
    <property type="match status" value="1"/>
</dbReference>
<dbReference type="EMBL" id="JAOPEN010000007">
    <property type="protein sequence ID" value="KAJ4855446.1"/>
    <property type="molecule type" value="Genomic_DNA"/>
</dbReference>
<comment type="caution">
    <text evidence="2">The sequence shown here is derived from an EMBL/GenBank/DDBJ whole genome shotgun (WGS) entry which is preliminary data.</text>
</comment>
<dbReference type="CDD" id="cd19481">
    <property type="entry name" value="RecA-like_protease"/>
    <property type="match status" value="1"/>
</dbReference>
<dbReference type="SMART" id="SM00382">
    <property type="entry name" value="AAA"/>
    <property type="match status" value="1"/>
</dbReference>
<evidence type="ECO:0000313" key="2">
    <source>
        <dbReference type="EMBL" id="KAJ4855446.1"/>
    </source>
</evidence>
<dbReference type="PANTHER" id="PTHR46411">
    <property type="entry name" value="FAMILY ATPASE, PUTATIVE-RELATED"/>
    <property type="match status" value="1"/>
</dbReference>
<reference evidence="2" key="1">
    <citation type="submission" date="2022-09" db="EMBL/GenBank/DDBJ databases">
        <title>Chromosome-level assembly of Trichoderma breve T069, a fungus used in development of biopesticide product.</title>
        <authorList>
            <person name="Lin R."/>
            <person name="Liu T."/>
        </authorList>
    </citation>
    <scope>NUCLEOTIDE SEQUENCE</scope>
    <source>
        <strain evidence="2">T069</strain>
    </source>
</reference>
<dbReference type="InterPro" id="IPR003593">
    <property type="entry name" value="AAA+_ATPase"/>
</dbReference>
<dbReference type="Pfam" id="PF00004">
    <property type="entry name" value="AAA"/>
    <property type="match status" value="1"/>
</dbReference>
<evidence type="ECO:0000313" key="3">
    <source>
        <dbReference type="Proteomes" id="UP001140511"/>
    </source>
</evidence>
<keyword evidence="3" id="KW-1185">Reference proteome</keyword>
<evidence type="ECO:0000259" key="1">
    <source>
        <dbReference type="SMART" id="SM00382"/>
    </source>
</evidence>
<sequence>MNQINGIGPMTYEEFEMNGLTNEEVTYDEEAAYDEEVTYDEEVIHDEEVTHDKEVTYKRIASIFQEGNLVLREDQLGKLWLLKLVQVTESRDWIRNDEYAHKTNFETWCLNWDAVEGHLSKTFMTFTCAKFPGQRSIKSLPVYPIGFQDQIEGQNSKKYLAERGKKWWEFIKKSPTCLQHSGLAFGQDRGSFDGEKVRVEGRVVIDNKSKASEGIEVILRPNNFRGHNSTEPAVSYKPDELHQYPELNDEELSLCPAVIGCYDLKTKNKYLASISNLQAVDWNKDVMKHLVMDKRKKLMLEGLVRHHSDRDLRHDTGDLIAGKGQGLVILLHGPPGVGKTLTAESIAEAVQKPLVAMSIGEMVWDETQLQERLKSEFQRAIDWNAVLLLDEADVVLEARSFEDVRRNGIVSIFLRELEYYQGILFLTTNRVNTMDTAFHSRIQIGISFNSMSSETRAQVWTQLLALNGRDKLIGPEGLQRVQDELSKRKLNGRQIRNVLNVAEGLAFQEPGAKKDKLTYAHIEEAVGAALEFQKLLEASKSMMKLEQTVWASVTSGDDDAGF</sequence>
<dbReference type="GO" id="GO:0016887">
    <property type="term" value="F:ATP hydrolysis activity"/>
    <property type="evidence" value="ECO:0007669"/>
    <property type="project" value="InterPro"/>
</dbReference>
<dbReference type="RefSeq" id="XP_056024504.1">
    <property type="nucleotide sequence ID" value="XM_056178214.1"/>
</dbReference>
<protein>
    <submittedName>
        <fullName evidence="2">ATPase family associated with various cellular activities (AAA) domain-containing protein</fullName>
    </submittedName>
</protein>
<organism evidence="2 3">
    <name type="scientific">Trichoderma breve</name>
    <dbReference type="NCBI Taxonomy" id="2034170"/>
    <lineage>
        <taxon>Eukaryota</taxon>
        <taxon>Fungi</taxon>
        <taxon>Dikarya</taxon>
        <taxon>Ascomycota</taxon>
        <taxon>Pezizomycotina</taxon>
        <taxon>Sordariomycetes</taxon>
        <taxon>Hypocreomycetidae</taxon>
        <taxon>Hypocreales</taxon>
        <taxon>Hypocreaceae</taxon>
        <taxon>Trichoderma</taxon>
    </lineage>
</organism>
<gene>
    <name evidence="2" type="ORF">T069G_11004</name>
</gene>
<dbReference type="AlphaFoldDB" id="A0A9W9B9F2"/>
<dbReference type="InterPro" id="IPR027417">
    <property type="entry name" value="P-loop_NTPase"/>
</dbReference>
<dbReference type="GO" id="GO:0005524">
    <property type="term" value="F:ATP binding"/>
    <property type="evidence" value="ECO:0007669"/>
    <property type="project" value="InterPro"/>
</dbReference>
<feature type="domain" description="AAA+ ATPase" evidence="1">
    <location>
        <begin position="325"/>
        <end position="448"/>
    </location>
</feature>
<dbReference type="InterPro" id="IPR003959">
    <property type="entry name" value="ATPase_AAA_core"/>
</dbReference>
<dbReference type="GeneID" id="80872902"/>